<reference evidence="12 13" key="1">
    <citation type="submission" date="2020-08" db="EMBL/GenBank/DDBJ databases">
        <title>Genomic Encyclopedia of Type Strains, Phase III (KMG-III): the genomes of soil and plant-associated and newly described type strains.</title>
        <authorList>
            <person name="Whitman W."/>
        </authorList>
    </citation>
    <scope>NUCLEOTIDE SEQUENCE [LARGE SCALE GENOMIC DNA]</scope>
    <source>
        <strain evidence="12 13">CECT 5995</strain>
    </source>
</reference>
<dbReference type="EC" id="3.5.4.10" evidence="10"/>
<dbReference type="RefSeq" id="WP_183386541.1">
    <property type="nucleotide sequence ID" value="NZ_JACHXM010000003.1"/>
</dbReference>
<comment type="catalytic activity">
    <reaction evidence="8 10">
        <text>(6R)-10-formyltetrahydrofolate + 5-amino-1-(5-phospho-beta-D-ribosyl)imidazole-4-carboxamide = 5-formamido-1-(5-phospho-D-ribosyl)imidazole-4-carboxamide + (6S)-5,6,7,8-tetrahydrofolate</text>
        <dbReference type="Rhea" id="RHEA:22192"/>
        <dbReference type="ChEBI" id="CHEBI:57453"/>
        <dbReference type="ChEBI" id="CHEBI:58467"/>
        <dbReference type="ChEBI" id="CHEBI:58475"/>
        <dbReference type="ChEBI" id="CHEBI:195366"/>
        <dbReference type="EC" id="2.1.2.3"/>
    </reaction>
</comment>
<dbReference type="AlphaFoldDB" id="A0A7W5BVW4"/>
<evidence type="ECO:0000259" key="11">
    <source>
        <dbReference type="PROSITE" id="PS51855"/>
    </source>
</evidence>
<proteinExistence type="inferred from homology"/>
<comment type="catalytic activity">
    <reaction evidence="9 10">
        <text>IMP + H2O = 5-formamido-1-(5-phospho-D-ribosyl)imidazole-4-carboxamide</text>
        <dbReference type="Rhea" id="RHEA:18445"/>
        <dbReference type="ChEBI" id="CHEBI:15377"/>
        <dbReference type="ChEBI" id="CHEBI:58053"/>
        <dbReference type="ChEBI" id="CHEBI:58467"/>
        <dbReference type="EC" id="3.5.4.10"/>
    </reaction>
</comment>
<dbReference type="Gene3D" id="3.40.140.20">
    <property type="match status" value="2"/>
</dbReference>
<dbReference type="InterPro" id="IPR024051">
    <property type="entry name" value="AICAR_Tfase_dup_dom_sf"/>
</dbReference>
<dbReference type="GO" id="GO:0005829">
    <property type="term" value="C:cytosol"/>
    <property type="evidence" value="ECO:0007669"/>
    <property type="project" value="TreeGrafter"/>
</dbReference>
<evidence type="ECO:0000256" key="1">
    <source>
        <dbReference type="ARBA" id="ARBA00004844"/>
    </source>
</evidence>
<dbReference type="PANTHER" id="PTHR11692">
    <property type="entry name" value="BIFUNCTIONAL PURINE BIOSYNTHESIS PROTEIN PURH"/>
    <property type="match status" value="1"/>
</dbReference>
<dbReference type="PROSITE" id="PS51855">
    <property type="entry name" value="MGS"/>
    <property type="match status" value="1"/>
</dbReference>
<dbReference type="Proteomes" id="UP000525987">
    <property type="component" value="Unassembled WGS sequence"/>
</dbReference>
<dbReference type="SUPFAM" id="SSF53927">
    <property type="entry name" value="Cytidine deaminase-like"/>
    <property type="match status" value="1"/>
</dbReference>
<dbReference type="InterPro" id="IPR002695">
    <property type="entry name" value="PurH-like"/>
</dbReference>
<evidence type="ECO:0000256" key="5">
    <source>
        <dbReference type="ARBA" id="ARBA00022755"/>
    </source>
</evidence>
<dbReference type="InterPro" id="IPR036914">
    <property type="entry name" value="MGS-like_dom_sf"/>
</dbReference>
<evidence type="ECO:0000256" key="7">
    <source>
        <dbReference type="ARBA" id="ARBA00023268"/>
    </source>
</evidence>
<evidence type="ECO:0000313" key="13">
    <source>
        <dbReference type="Proteomes" id="UP000525987"/>
    </source>
</evidence>
<organism evidence="12 13">
    <name type="scientific">Halomonas organivorans</name>
    <dbReference type="NCBI Taxonomy" id="257772"/>
    <lineage>
        <taxon>Bacteria</taxon>
        <taxon>Pseudomonadati</taxon>
        <taxon>Pseudomonadota</taxon>
        <taxon>Gammaproteobacteria</taxon>
        <taxon>Oceanospirillales</taxon>
        <taxon>Halomonadaceae</taxon>
        <taxon>Halomonas</taxon>
    </lineage>
</organism>
<evidence type="ECO:0000256" key="10">
    <source>
        <dbReference type="HAMAP-Rule" id="MF_00139"/>
    </source>
</evidence>
<comment type="similarity">
    <text evidence="3 10">Belongs to the PurH family.</text>
</comment>
<keyword evidence="13" id="KW-1185">Reference proteome</keyword>
<dbReference type="EC" id="2.1.2.3" evidence="10"/>
<dbReference type="FunFam" id="3.40.140.20:FF:000001">
    <property type="entry name" value="Bifunctional purine biosynthesis protein PurH"/>
    <property type="match status" value="1"/>
</dbReference>
<feature type="domain" description="MGS-like" evidence="11">
    <location>
        <begin position="1"/>
        <end position="150"/>
    </location>
</feature>
<dbReference type="FunFam" id="3.40.140.20:FF:000002">
    <property type="entry name" value="Bifunctional purine biosynthesis protein PurH"/>
    <property type="match status" value="1"/>
</dbReference>
<comment type="pathway">
    <text evidence="2 10">Purine metabolism; IMP biosynthesis via de novo pathway; 5-formamido-1-(5-phospho-D-ribosyl)imidazole-4-carboxamide from 5-amino-1-(5-phospho-D-ribosyl)imidazole-4-carboxamide (10-formyl THF route): step 1/1.</text>
</comment>
<evidence type="ECO:0000256" key="6">
    <source>
        <dbReference type="ARBA" id="ARBA00022801"/>
    </source>
</evidence>
<evidence type="ECO:0000256" key="9">
    <source>
        <dbReference type="ARBA" id="ARBA00050687"/>
    </source>
</evidence>
<dbReference type="SMART" id="SM00798">
    <property type="entry name" value="AICARFT_IMPCHas"/>
    <property type="match status" value="1"/>
</dbReference>
<name>A0A7W5BVW4_9GAMM</name>
<evidence type="ECO:0000256" key="4">
    <source>
        <dbReference type="ARBA" id="ARBA00022679"/>
    </source>
</evidence>
<evidence type="ECO:0000256" key="2">
    <source>
        <dbReference type="ARBA" id="ARBA00004954"/>
    </source>
</evidence>
<dbReference type="PANTHER" id="PTHR11692:SF0">
    <property type="entry name" value="BIFUNCTIONAL PURINE BIOSYNTHESIS PROTEIN ATIC"/>
    <property type="match status" value="1"/>
</dbReference>
<dbReference type="UniPathway" id="UPA00074">
    <property type="reaction ID" value="UER00133"/>
</dbReference>
<keyword evidence="5 10" id="KW-0658">Purine biosynthesis</keyword>
<dbReference type="EMBL" id="JACHXM010000003">
    <property type="protein sequence ID" value="MBB3140122.1"/>
    <property type="molecule type" value="Genomic_DNA"/>
</dbReference>
<dbReference type="GO" id="GO:0004643">
    <property type="term" value="F:phosphoribosylaminoimidazolecarboxamide formyltransferase activity"/>
    <property type="evidence" value="ECO:0007669"/>
    <property type="project" value="UniProtKB-UniRule"/>
</dbReference>
<dbReference type="FunFam" id="3.40.50.1380:FF:000001">
    <property type="entry name" value="Bifunctional purine biosynthesis protein PurH"/>
    <property type="match status" value="1"/>
</dbReference>
<dbReference type="Pfam" id="PF02142">
    <property type="entry name" value="MGS"/>
    <property type="match status" value="1"/>
</dbReference>
<dbReference type="InterPro" id="IPR011607">
    <property type="entry name" value="MGS-like_dom"/>
</dbReference>
<gene>
    <name evidence="10" type="primary">purH</name>
    <name evidence="12" type="ORF">FHR96_000974</name>
</gene>
<keyword evidence="6 10" id="KW-0378">Hydrolase</keyword>
<comment type="pathway">
    <text evidence="1 10">Purine metabolism; IMP biosynthesis via de novo pathway; IMP from 5-formamido-1-(5-phospho-D-ribosyl)imidazole-4-carboxamide: step 1/1.</text>
</comment>
<dbReference type="Gene3D" id="3.40.50.1380">
    <property type="entry name" value="Methylglyoxal synthase-like domain"/>
    <property type="match status" value="1"/>
</dbReference>
<keyword evidence="7 10" id="KW-0511">Multifunctional enzyme</keyword>
<accession>A0A7W5BVW4</accession>
<dbReference type="SUPFAM" id="SSF52335">
    <property type="entry name" value="Methylglyoxal synthase-like"/>
    <property type="match status" value="1"/>
</dbReference>
<evidence type="ECO:0000256" key="3">
    <source>
        <dbReference type="ARBA" id="ARBA00007667"/>
    </source>
</evidence>
<dbReference type="GO" id="GO:0003937">
    <property type="term" value="F:IMP cyclohydrolase activity"/>
    <property type="evidence" value="ECO:0007669"/>
    <property type="project" value="UniProtKB-UniRule"/>
</dbReference>
<dbReference type="NCBIfam" id="NF002049">
    <property type="entry name" value="PRK00881.1"/>
    <property type="match status" value="1"/>
</dbReference>
<dbReference type="Pfam" id="PF01808">
    <property type="entry name" value="AICARFT_IMPCHas"/>
    <property type="match status" value="1"/>
</dbReference>
<dbReference type="HAMAP" id="MF_00139">
    <property type="entry name" value="PurH"/>
    <property type="match status" value="1"/>
</dbReference>
<comment type="caution">
    <text evidence="12">The sequence shown here is derived from an EMBL/GenBank/DDBJ whole genome shotgun (WGS) entry which is preliminary data.</text>
</comment>
<dbReference type="PIRSF" id="PIRSF000414">
    <property type="entry name" value="AICARFT_IMPCHas"/>
    <property type="match status" value="1"/>
</dbReference>
<dbReference type="InterPro" id="IPR016193">
    <property type="entry name" value="Cytidine_deaminase-like"/>
</dbReference>
<sequence>MSQASTTPVRRALISVSDKTGIVDFARGLSAQGVELLSTGGTFRLLQENGVPVTEVSEHTGFPEIMDGRVKTLHPKIHGGILGRRGQDDAVMAEHGIAPIDMVVVNLYPFSATVARPDCTLEDAIENIDIGGPTMVRACAKNHAYTTIVVDAGDYARVLEEVSQGGMQQATRFDLAVKAFEHTAGYDAAIADYLGQRVPGGEDGFPRTYNLQFVKKQAMRYGENPHQSAAFYVEPDCKEPSVSTAETLQGKPLSFNNVADTDSALECVKTFTDTACVIVKHANPCGVAVGATLMEAYDKAFATDPTSAFGGIIAFNRALDAETARAIIDRQFVEVIIAPGVEAEAREIVAEKKNVRLLDIGAHWPGEREHAHDFKRVTGGLLVQDRDLGMVGRDELTVVTERVPTEQEMRDLAFAWKVGKYVKSNAIVYAKNGQTIGVGAGQMSRVYSAKIAGIKAADEGLSVPGSVMASDAFFPFRDGIDAAAKAGITAVIQPGGSMRDQEVIDAANEAGIAMVFTGMRHFRH</sequence>
<dbReference type="NCBIfam" id="TIGR00355">
    <property type="entry name" value="purH"/>
    <property type="match status" value="1"/>
</dbReference>
<dbReference type="CDD" id="cd01421">
    <property type="entry name" value="IMPCH"/>
    <property type="match status" value="1"/>
</dbReference>
<dbReference type="SMART" id="SM00851">
    <property type="entry name" value="MGS"/>
    <property type="match status" value="1"/>
</dbReference>
<evidence type="ECO:0000256" key="8">
    <source>
        <dbReference type="ARBA" id="ARBA00050488"/>
    </source>
</evidence>
<protein>
    <recommendedName>
        <fullName evidence="10">Bifunctional purine biosynthesis protein PurH</fullName>
    </recommendedName>
    <domain>
        <recommendedName>
            <fullName evidence="10">Phosphoribosylaminoimidazolecarboxamide formyltransferase</fullName>
            <ecNumber evidence="10">2.1.2.3</ecNumber>
        </recommendedName>
        <alternativeName>
            <fullName evidence="10">AICAR transformylase</fullName>
        </alternativeName>
    </domain>
    <domain>
        <recommendedName>
            <fullName evidence="10">IMP cyclohydrolase</fullName>
            <ecNumber evidence="10">3.5.4.10</ecNumber>
        </recommendedName>
        <alternativeName>
            <fullName evidence="10">ATIC</fullName>
        </alternativeName>
        <alternativeName>
            <fullName evidence="10">IMP synthase</fullName>
        </alternativeName>
        <alternativeName>
            <fullName evidence="10">Inosinicase</fullName>
        </alternativeName>
    </domain>
</protein>
<comment type="domain">
    <text evidence="10">The IMP cyclohydrolase activity resides in the N-terminal region.</text>
</comment>
<dbReference type="GO" id="GO:0006189">
    <property type="term" value="P:'de novo' IMP biosynthetic process"/>
    <property type="evidence" value="ECO:0007669"/>
    <property type="project" value="UniProtKB-UniRule"/>
</dbReference>
<keyword evidence="4 10" id="KW-0808">Transferase</keyword>
<evidence type="ECO:0000313" key="12">
    <source>
        <dbReference type="EMBL" id="MBB3140122.1"/>
    </source>
</evidence>